<dbReference type="GO" id="GO:0004781">
    <property type="term" value="F:sulfate adenylyltransferase (ATP) activity"/>
    <property type="evidence" value="ECO:0007669"/>
    <property type="project" value="UniProtKB-UniRule"/>
</dbReference>
<dbReference type="InterPro" id="IPR054696">
    <property type="entry name" value="GTP-eEF1A_C"/>
</dbReference>
<evidence type="ECO:0000256" key="7">
    <source>
        <dbReference type="ARBA" id="ARBA00055271"/>
    </source>
</evidence>
<dbReference type="EMBL" id="VNIB01000006">
    <property type="protein sequence ID" value="TYO98535.1"/>
    <property type="molecule type" value="Genomic_DNA"/>
</dbReference>
<dbReference type="NCBIfam" id="NF004035">
    <property type="entry name" value="PRK05506.1"/>
    <property type="match status" value="1"/>
</dbReference>
<dbReference type="GO" id="GO:0005525">
    <property type="term" value="F:GTP binding"/>
    <property type="evidence" value="ECO:0007669"/>
    <property type="project" value="UniProtKB-UniRule"/>
</dbReference>
<protein>
    <recommendedName>
        <fullName evidence="9">Sulfate adenylyltransferase subunit 1</fullName>
        <ecNumber evidence="9">2.7.7.4</ecNumber>
    </recommendedName>
    <alternativeName>
        <fullName evidence="9">ATP-sulfurylase large subunit</fullName>
    </alternativeName>
    <alternativeName>
        <fullName evidence="9">Sulfate adenylate transferase</fullName>
        <shortName evidence="9">SAT</shortName>
    </alternativeName>
</protein>
<accession>A0A5D3WI29</accession>
<dbReference type="PANTHER" id="PTHR23115">
    <property type="entry name" value="TRANSLATION FACTOR"/>
    <property type="match status" value="1"/>
</dbReference>
<reference evidence="11 12" key="1">
    <citation type="submission" date="2019-07" db="EMBL/GenBank/DDBJ databases">
        <title>Genomic Encyclopedia of Type Strains, Phase IV (KMG-IV): sequencing the most valuable type-strain genomes for metagenomic binning, comparative biology and taxonomic classification.</title>
        <authorList>
            <person name="Goeker M."/>
        </authorList>
    </citation>
    <scope>NUCLEOTIDE SEQUENCE [LARGE SCALE GENOMIC DNA]</scope>
    <source>
        <strain evidence="11 12">SS015</strain>
    </source>
</reference>
<dbReference type="CDD" id="cd04095">
    <property type="entry name" value="CysN_NoDQ_III"/>
    <property type="match status" value="1"/>
</dbReference>
<keyword evidence="4 9" id="KW-0547">Nucleotide-binding</keyword>
<dbReference type="OrthoDB" id="9804504at2"/>
<gene>
    <name evidence="9" type="primary">cysN</name>
    <name evidence="11" type="ORF">EDC39_106137</name>
</gene>
<feature type="binding site" evidence="9">
    <location>
        <begin position="31"/>
        <end position="38"/>
    </location>
    <ligand>
        <name>GTP</name>
        <dbReference type="ChEBI" id="CHEBI:37565"/>
    </ligand>
</feature>
<evidence type="ECO:0000256" key="3">
    <source>
        <dbReference type="ARBA" id="ARBA00022695"/>
    </source>
</evidence>
<dbReference type="InterPro" id="IPR009000">
    <property type="entry name" value="Transl_B-barrel_sf"/>
</dbReference>
<evidence type="ECO:0000256" key="9">
    <source>
        <dbReference type="HAMAP-Rule" id="MF_00062"/>
    </source>
</evidence>
<dbReference type="PROSITE" id="PS51722">
    <property type="entry name" value="G_TR_2"/>
    <property type="match status" value="1"/>
</dbReference>
<evidence type="ECO:0000256" key="5">
    <source>
        <dbReference type="ARBA" id="ARBA00022840"/>
    </source>
</evidence>
<feature type="binding site" evidence="9">
    <location>
        <begin position="165"/>
        <end position="168"/>
    </location>
    <ligand>
        <name>GTP</name>
        <dbReference type="ChEBI" id="CHEBI:37565"/>
    </ligand>
</feature>
<organism evidence="11 12">
    <name type="scientific">Geothermobacter ehrlichii</name>
    <dbReference type="NCBI Taxonomy" id="213224"/>
    <lineage>
        <taxon>Bacteria</taxon>
        <taxon>Pseudomonadati</taxon>
        <taxon>Thermodesulfobacteriota</taxon>
        <taxon>Desulfuromonadia</taxon>
        <taxon>Desulfuromonadales</taxon>
        <taxon>Geothermobacteraceae</taxon>
        <taxon>Geothermobacter</taxon>
    </lineage>
</organism>
<dbReference type="RefSeq" id="WP_148895905.1">
    <property type="nucleotide sequence ID" value="NZ_VNIB01000006.1"/>
</dbReference>
<dbReference type="InterPro" id="IPR044139">
    <property type="entry name" value="CysN_NoDQ_III"/>
</dbReference>
<dbReference type="InterPro" id="IPR050100">
    <property type="entry name" value="TRAFAC_GTPase_members"/>
</dbReference>
<dbReference type="InterPro" id="IPR011779">
    <property type="entry name" value="SO4_adenylTrfase_lsu"/>
</dbReference>
<dbReference type="CDD" id="cd03695">
    <property type="entry name" value="CysN_NodQ_II"/>
    <property type="match status" value="1"/>
</dbReference>
<evidence type="ECO:0000313" key="11">
    <source>
        <dbReference type="EMBL" id="TYO98535.1"/>
    </source>
</evidence>
<dbReference type="GO" id="GO:0070814">
    <property type="term" value="P:hydrogen sulfide biosynthetic process"/>
    <property type="evidence" value="ECO:0007669"/>
    <property type="project" value="UniProtKB-UniRule"/>
</dbReference>
<proteinExistence type="inferred from homology"/>
<dbReference type="GO" id="GO:0005524">
    <property type="term" value="F:ATP binding"/>
    <property type="evidence" value="ECO:0007669"/>
    <property type="project" value="UniProtKB-KW"/>
</dbReference>
<comment type="subunit">
    <text evidence="8">Heterodimer composed of CysD, the smaller subunit, and CysNC.</text>
</comment>
<dbReference type="SUPFAM" id="SSF50465">
    <property type="entry name" value="EF-Tu/eEF-1alpha/eIF2-gamma C-terminal domain"/>
    <property type="match status" value="1"/>
</dbReference>
<dbReference type="NCBIfam" id="TIGR00231">
    <property type="entry name" value="small_GTP"/>
    <property type="match status" value="1"/>
</dbReference>
<name>A0A5D3WI29_9BACT</name>
<dbReference type="CDD" id="cd04166">
    <property type="entry name" value="CysN_ATPS"/>
    <property type="match status" value="1"/>
</dbReference>
<dbReference type="PROSITE" id="PS00301">
    <property type="entry name" value="G_TR_1"/>
    <property type="match status" value="1"/>
</dbReference>
<evidence type="ECO:0000313" key="12">
    <source>
        <dbReference type="Proteomes" id="UP000324159"/>
    </source>
</evidence>
<dbReference type="InterPro" id="IPR005225">
    <property type="entry name" value="Small_GTP-bd"/>
</dbReference>
<dbReference type="InterPro" id="IPR031157">
    <property type="entry name" value="G_TR_CS"/>
</dbReference>
<evidence type="ECO:0000256" key="6">
    <source>
        <dbReference type="ARBA" id="ARBA00023134"/>
    </source>
</evidence>
<dbReference type="GO" id="GO:0000103">
    <property type="term" value="P:sulfate assimilation"/>
    <property type="evidence" value="ECO:0007669"/>
    <property type="project" value="UniProtKB-UniRule"/>
</dbReference>
<dbReference type="GO" id="GO:0003924">
    <property type="term" value="F:GTPase activity"/>
    <property type="evidence" value="ECO:0007669"/>
    <property type="project" value="InterPro"/>
</dbReference>
<dbReference type="InterPro" id="IPR000795">
    <property type="entry name" value="T_Tr_GTP-bd_dom"/>
</dbReference>
<keyword evidence="3 9" id="KW-0548">Nucleotidyltransferase</keyword>
<dbReference type="Proteomes" id="UP000324159">
    <property type="component" value="Unassembled WGS sequence"/>
</dbReference>
<keyword evidence="5 9" id="KW-0067">ATP-binding</keyword>
<sequence length="600" mass="66269">MNSQSELIAEDIHAYLKEQEEKSLLRFITCGSVDDGKSTLIGRLLWDSKLIFEDQLAALQADSRRIGTQGDDIDYALLLDGLQAEREQGITIDVAYRFFSTDRRKFIVADTPGHEQYTRNMVTGASTAQVAVILVDARKGVLTQTRRHSYLVSLVGIRHVVLAVNKMDLVDYRQERFEQIRRDYELFAGNLGFDEIVAIPISALKGDNVLKARGNTEWYDGPSLMNYLETVQVEDETRKKPFRFAVQWVNRPNLDFRGFSGTVASGQIAVGDEVAVAASGQTSRVSRIVTMDGDLEQARAGQAVTLCLADEIDISRGDLLARPDEAPHVSDHMEAKLVWLHEQPLRIGAEYLLKSGNRTLPARVRQLRFRVNVNTLDQEEGGALALNEVGVARIELSGALGFDSYRENRATGSFILIDRLTNATVGAGMIHQPLSSTAGDGQPLRLTTTDRAFALGQQPLLMLFPDDRPETAGELAEMTESLLHRQGRHTILFDGHAFLRQSADLLANDVGPDPAALLPLALRPLLQAGLQVLVTGPADSLNRLARQPDILGAQDLAVVESKQLRLQRQDRSATSPLTTTDSGRRARQIVQALRSLFSMV</sequence>
<evidence type="ECO:0000256" key="1">
    <source>
        <dbReference type="ARBA" id="ARBA00005048"/>
    </source>
</evidence>
<evidence type="ECO:0000259" key="10">
    <source>
        <dbReference type="PROSITE" id="PS51722"/>
    </source>
</evidence>
<keyword evidence="2 9" id="KW-0808">Transferase</keyword>
<dbReference type="HAMAP" id="MF_00062">
    <property type="entry name" value="Sulf_adenylyltr_sub1"/>
    <property type="match status" value="1"/>
</dbReference>
<dbReference type="SUPFAM" id="SSF50447">
    <property type="entry name" value="Translation proteins"/>
    <property type="match status" value="1"/>
</dbReference>
<dbReference type="Pfam" id="PF22594">
    <property type="entry name" value="GTP-eEF1A_C"/>
    <property type="match status" value="1"/>
</dbReference>
<dbReference type="FunFam" id="3.40.50.300:FF:000119">
    <property type="entry name" value="Sulfate adenylyltransferase subunit 1"/>
    <property type="match status" value="1"/>
</dbReference>
<evidence type="ECO:0000256" key="4">
    <source>
        <dbReference type="ARBA" id="ARBA00022741"/>
    </source>
</evidence>
<dbReference type="SUPFAM" id="SSF52540">
    <property type="entry name" value="P-loop containing nucleoside triphosphate hydrolases"/>
    <property type="match status" value="1"/>
</dbReference>
<dbReference type="EC" id="2.7.7.4" evidence="9"/>
<dbReference type="Pfam" id="PF00009">
    <property type="entry name" value="GTP_EFTU"/>
    <property type="match status" value="1"/>
</dbReference>
<dbReference type="InterPro" id="IPR009001">
    <property type="entry name" value="Transl_elong_EF1A/Init_IF2_C"/>
</dbReference>
<dbReference type="UniPathway" id="UPA00140">
    <property type="reaction ID" value="UER00204"/>
</dbReference>
<dbReference type="Gene3D" id="3.40.50.300">
    <property type="entry name" value="P-loop containing nucleotide triphosphate hydrolases"/>
    <property type="match status" value="1"/>
</dbReference>
<comment type="function">
    <text evidence="7 9">With CysD forms the ATP sulfurylase (ATPS) that catalyzes the adenylation of sulfate producing adenosine 5'-phosphosulfate (APS) and diphosphate, the first enzymatic step in sulfur assimilation pathway. APS synthesis involves the formation of a high-energy phosphoric-sulfuric acid anhydride bond driven by GTP hydrolysis by CysN coupled to ATP hydrolysis by CysD.</text>
</comment>
<dbReference type="InterPro" id="IPR044138">
    <property type="entry name" value="CysN_II"/>
</dbReference>
<dbReference type="Gene3D" id="2.40.30.10">
    <property type="entry name" value="Translation factors"/>
    <property type="match status" value="2"/>
</dbReference>
<feature type="binding site" evidence="9">
    <location>
        <begin position="110"/>
        <end position="114"/>
    </location>
    <ligand>
        <name>GTP</name>
        <dbReference type="ChEBI" id="CHEBI:37565"/>
    </ligand>
</feature>
<keyword evidence="6 9" id="KW-0342">GTP-binding</keyword>
<dbReference type="InterPro" id="IPR027417">
    <property type="entry name" value="P-loop_NTPase"/>
</dbReference>
<dbReference type="AlphaFoldDB" id="A0A5D3WI29"/>
<comment type="caution">
    <text evidence="11">The sequence shown here is derived from an EMBL/GenBank/DDBJ whole genome shotgun (WGS) entry which is preliminary data.</text>
</comment>
<keyword evidence="12" id="KW-1185">Reference proteome</keyword>
<dbReference type="FunFam" id="2.40.30.10:FF:000027">
    <property type="entry name" value="Sulfate adenylyltransferase subunit 1"/>
    <property type="match status" value="1"/>
</dbReference>
<dbReference type="Pfam" id="PF03144">
    <property type="entry name" value="GTP_EFTU_D2"/>
    <property type="match status" value="1"/>
</dbReference>
<dbReference type="PRINTS" id="PR00315">
    <property type="entry name" value="ELONGATNFCT"/>
</dbReference>
<comment type="similarity">
    <text evidence="9">Belongs to the TRAFAC class translation factor GTPase superfamily. Classic translation factor GTPase family. CysN/NodQ subfamily.</text>
</comment>
<comment type="pathway">
    <text evidence="1 9">Sulfur metabolism; hydrogen sulfide biosynthesis; sulfite from sulfate: step 1/3.</text>
</comment>
<dbReference type="NCBIfam" id="TIGR02034">
    <property type="entry name" value="CysN"/>
    <property type="match status" value="1"/>
</dbReference>
<evidence type="ECO:0000256" key="8">
    <source>
        <dbReference type="ARBA" id="ARBA00062688"/>
    </source>
</evidence>
<evidence type="ECO:0000256" key="2">
    <source>
        <dbReference type="ARBA" id="ARBA00022679"/>
    </source>
</evidence>
<dbReference type="NCBIfam" id="NF003478">
    <property type="entry name" value="PRK05124.1"/>
    <property type="match status" value="1"/>
</dbReference>
<dbReference type="InterPro" id="IPR041757">
    <property type="entry name" value="CysN_GTP-bd"/>
</dbReference>
<comment type="catalytic activity">
    <reaction evidence="9">
        <text>sulfate + ATP + H(+) = adenosine 5'-phosphosulfate + diphosphate</text>
        <dbReference type="Rhea" id="RHEA:18133"/>
        <dbReference type="ChEBI" id="CHEBI:15378"/>
        <dbReference type="ChEBI" id="CHEBI:16189"/>
        <dbReference type="ChEBI" id="CHEBI:30616"/>
        <dbReference type="ChEBI" id="CHEBI:33019"/>
        <dbReference type="ChEBI" id="CHEBI:58243"/>
        <dbReference type="EC" id="2.7.7.4"/>
    </reaction>
</comment>
<feature type="domain" description="Tr-type G" evidence="10">
    <location>
        <begin position="22"/>
        <end position="236"/>
    </location>
</feature>
<dbReference type="InterPro" id="IPR004161">
    <property type="entry name" value="EFTu-like_2"/>
</dbReference>